<keyword evidence="2" id="KW-1185">Reference proteome</keyword>
<evidence type="ECO:0000313" key="1">
    <source>
        <dbReference type="EMBL" id="MBO2437284.1"/>
    </source>
</evidence>
<comment type="caution">
    <text evidence="1">The sequence shown here is derived from an EMBL/GenBank/DDBJ whole genome shotgun (WGS) entry which is preliminary data.</text>
</comment>
<gene>
    <name evidence="1" type="ORF">J4557_07105</name>
</gene>
<organism evidence="1 2">
    <name type="scientific">Actinomadura nitritigenes</name>
    <dbReference type="NCBI Taxonomy" id="134602"/>
    <lineage>
        <taxon>Bacteria</taxon>
        <taxon>Bacillati</taxon>
        <taxon>Actinomycetota</taxon>
        <taxon>Actinomycetes</taxon>
        <taxon>Streptosporangiales</taxon>
        <taxon>Thermomonosporaceae</taxon>
        <taxon>Actinomadura</taxon>
    </lineage>
</organism>
<protein>
    <submittedName>
        <fullName evidence="1">Uncharacterized protein</fullName>
    </submittedName>
</protein>
<accession>A0ABS3QTH5</accession>
<dbReference type="Proteomes" id="UP000666915">
    <property type="component" value="Unassembled WGS sequence"/>
</dbReference>
<proteinExistence type="predicted"/>
<dbReference type="RefSeq" id="WP_208265624.1">
    <property type="nucleotide sequence ID" value="NZ_BAAAGM010000045.1"/>
</dbReference>
<name>A0ABS3QTH5_9ACTN</name>
<sequence>MAIKINDTRMILTVNDAVVGNAVLVDGVWHVSTWPTPLNRHQAITALTIAELLAMGRNENDPLVLNVPRGVGPWLITSLGSPQRLPWASLP</sequence>
<evidence type="ECO:0000313" key="2">
    <source>
        <dbReference type="Proteomes" id="UP000666915"/>
    </source>
</evidence>
<dbReference type="EMBL" id="JAGEOK010000004">
    <property type="protein sequence ID" value="MBO2437284.1"/>
    <property type="molecule type" value="Genomic_DNA"/>
</dbReference>
<reference evidence="1 2" key="1">
    <citation type="submission" date="2021-03" db="EMBL/GenBank/DDBJ databases">
        <authorList>
            <person name="Kanchanasin P."/>
            <person name="Saeng-In P."/>
            <person name="Phongsopitanun W."/>
            <person name="Yuki M."/>
            <person name="Kudo T."/>
            <person name="Ohkuma M."/>
            <person name="Tanasupawat S."/>
        </authorList>
    </citation>
    <scope>NUCLEOTIDE SEQUENCE [LARGE SCALE GENOMIC DNA]</scope>
    <source>
        <strain evidence="1 2">L46</strain>
    </source>
</reference>